<proteinExistence type="predicted"/>
<dbReference type="Proteomes" id="UP000193986">
    <property type="component" value="Unassembled WGS sequence"/>
</dbReference>
<organism evidence="6 7">
    <name type="scientific">Naematelia encephala</name>
    <dbReference type="NCBI Taxonomy" id="71784"/>
    <lineage>
        <taxon>Eukaryota</taxon>
        <taxon>Fungi</taxon>
        <taxon>Dikarya</taxon>
        <taxon>Basidiomycota</taxon>
        <taxon>Agaricomycotina</taxon>
        <taxon>Tremellomycetes</taxon>
        <taxon>Tremellales</taxon>
        <taxon>Naemateliaceae</taxon>
        <taxon>Naematelia</taxon>
    </lineage>
</organism>
<dbReference type="Pfam" id="PF13816">
    <property type="entry name" value="Dehydratase_hem"/>
    <property type="match status" value="1"/>
</dbReference>
<keyword evidence="4" id="KW-0408">Iron</keyword>
<keyword evidence="7" id="KW-1185">Reference proteome</keyword>
<protein>
    <submittedName>
        <fullName evidence="6">Heme-containing dehydratase protein</fullName>
    </submittedName>
</protein>
<evidence type="ECO:0000256" key="3">
    <source>
        <dbReference type="ARBA" id="ARBA00022723"/>
    </source>
</evidence>
<sequence>MPPISKLLPHAPPGAYTTTARITPLRKPPGFTPTVQRWSALLPESELYVGFFGVQSEDNGVDYSSPFHTWVKTNLLEHVHGPSTHDYAQFTDQAGHTNHVVSAYWVHQTSFSAWRSDMEVEGFWASPELETSRYGHWREILRVPADRFETIYWLDYQRALSADANVQLYPTPFCGYYGAMRDRIPLSAVDKLDPGPVASPILKGRDTTRSRWRVRPPNNLAVIRSAYSWGLMDEEQKLDFDHKLAPPLARGMTFLKENADTSGCISIRTQITTDAQGHDEPEAHVTAYFLSLDYMERWSEMHKTHAAIFGAAMQRYRHYGDRNQLRTWHEVFVLPDDREQLFEYTNCHSGTGLLAQFQGERVG</sequence>
<dbReference type="GO" id="GO:0016829">
    <property type="term" value="F:lyase activity"/>
    <property type="evidence" value="ECO:0007669"/>
    <property type="project" value="UniProtKB-KW"/>
</dbReference>
<dbReference type="AlphaFoldDB" id="A0A1Y2APS9"/>
<dbReference type="InterPro" id="IPR025702">
    <property type="entry name" value="OXD"/>
</dbReference>
<dbReference type="OrthoDB" id="3359285at2759"/>
<dbReference type="STRING" id="71784.A0A1Y2APS9"/>
<dbReference type="GO" id="GO:0046872">
    <property type="term" value="F:metal ion binding"/>
    <property type="evidence" value="ECO:0007669"/>
    <property type="project" value="UniProtKB-KW"/>
</dbReference>
<name>A0A1Y2APS9_9TREE</name>
<gene>
    <name evidence="6" type="ORF">BCR39DRAFT_546787</name>
</gene>
<keyword evidence="5" id="KW-0456">Lyase</keyword>
<reference evidence="6 7" key="1">
    <citation type="submission" date="2016-07" db="EMBL/GenBank/DDBJ databases">
        <title>Pervasive Adenine N6-methylation of Active Genes in Fungi.</title>
        <authorList>
            <consortium name="DOE Joint Genome Institute"/>
            <person name="Mondo S.J."/>
            <person name="Dannebaum R.O."/>
            <person name="Kuo R.C."/>
            <person name="Labutti K."/>
            <person name="Haridas S."/>
            <person name="Kuo A."/>
            <person name="Salamov A."/>
            <person name="Ahrendt S.R."/>
            <person name="Lipzen A."/>
            <person name="Sullivan W."/>
            <person name="Andreopoulos W.B."/>
            <person name="Clum A."/>
            <person name="Lindquist E."/>
            <person name="Daum C."/>
            <person name="Ramamoorthy G.K."/>
            <person name="Gryganskyi A."/>
            <person name="Culley D."/>
            <person name="Magnuson J.K."/>
            <person name="James T.Y."/>
            <person name="O'Malley M.A."/>
            <person name="Stajich J.E."/>
            <person name="Spatafora J.W."/>
            <person name="Visel A."/>
            <person name="Grigoriev I.V."/>
        </authorList>
    </citation>
    <scope>NUCLEOTIDE SEQUENCE [LARGE SCALE GENOMIC DNA]</scope>
    <source>
        <strain evidence="6 7">68-887.2</strain>
    </source>
</reference>
<dbReference type="InParanoid" id="A0A1Y2APS9"/>
<evidence type="ECO:0000256" key="4">
    <source>
        <dbReference type="ARBA" id="ARBA00023004"/>
    </source>
</evidence>
<evidence type="ECO:0000313" key="7">
    <source>
        <dbReference type="Proteomes" id="UP000193986"/>
    </source>
</evidence>
<evidence type="ECO:0000256" key="1">
    <source>
        <dbReference type="ARBA" id="ARBA00001970"/>
    </source>
</evidence>
<dbReference type="EMBL" id="MCFC01000067">
    <property type="protein sequence ID" value="ORY24484.1"/>
    <property type="molecule type" value="Genomic_DNA"/>
</dbReference>
<keyword evidence="2" id="KW-0349">Heme</keyword>
<keyword evidence="3" id="KW-0479">Metal-binding</keyword>
<evidence type="ECO:0000313" key="6">
    <source>
        <dbReference type="EMBL" id="ORY24484.1"/>
    </source>
</evidence>
<evidence type="ECO:0000256" key="5">
    <source>
        <dbReference type="ARBA" id="ARBA00023239"/>
    </source>
</evidence>
<comment type="cofactor">
    <cofactor evidence="1">
        <name>heme b</name>
        <dbReference type="ChEBI" id="CHEBI:60344"/>
    </cofactor>
</comment>
<comment type="caution">
    <text evidence="6">The sequence shown here is derived from an EMBL/GenBank/DDBJ whole genome shotgun (WGS) entry which is preliminary data.</text>
</comment>
<accession>A0A1Y2APS9</accession>
<evidence type="ECO:0000256" key="2">
    <source>
        <dbReference type="ARBA" id="ARBA00022617"/>
    </source>
</evidence>